<evidence type="ECO:0000313" key="1">
    <source>
        <dbReference type="EMBL" id="EKU95636.1"/>
    </source>
</evidence>
<dbReference type="AlphaFoldDB" id="K9EIB7"/>
<proteinExistence type="predicted"/>
<sequence length="201" mass="20431">MMGVRMTRLKDPRLVAGVILIAASAVVGGTLLAGPPVIRVYRAVEAVIPGTPIADAGLEIAEVPPGVAGPYVTVGESGTVAEVLQPGELLARSSLGEADDAVALVLPVALPPASALTAGSNVEIWEVREEEGSEEPAARIVSDRAILVRQSEPTNVGAAGQVEVRVPTQDVPGTLRALGSSGKFVVIEASRGSEGASSSER</sequence>
<reference evidence="1 2" key="1">
    <citation type="submission" date="2012-09" db="EMBL/GenBank/DDBJ databases">
        <title>The Genome Sequence of Actinobaculum massiliae ACS-171-V-COL2.</title>
        <authorList>
            <consortium name="The Broad Institute Genome Sequencing Platform"/>
            <person name="Earl A."/>
            <person name="Ward D."/>
            <person name="Feldgarden M."/>
            <person name="Gevers D."/>
            <person name="Saerens B."/>
            <person name="Vaneechoutte M."/>
            <person name="Walker B."/>
            <person name="Young S.K."/>
            <person name="Zeng Q."/>
            <person name="Gargeya S."/>
            <person name="Fitzgerald M."/>
            <person name="Haas B."/>
            <person name="Abouelleil A."/>
            <person name="Alvarado L."/>
            <person name="Arachchi H.M."/>
            <person name="Berlin A."/>
            <person name="Chapman S.B."/>
            <person name="Goldberg J."/>
            <person name="Griggs A."/>
            <person name="Gujja S."/>
            <person name="Hansen M."/>
            <person name="Howarth C."/>
            <person name="Imamovic A."/>
            <person name="Larimer J."/>
            <person name="McCowen C."/>
            <person name="Montmayeur A."/>
            <person name="Murphy C."/>
            <person name="Neiman D."/>
            <person name="Pearson M."/>
            <person name="Priest M."/>
            <person name="Roberts A."/>
            <person name="Saif S."/>
            <person name="Shea T."/>
            <person name="Sisk P."/>
            <person name="Sykes S."/>
            <person name="Wortman J."/>
            <person name="Nusbaum C."/>
            <person name="Birren B."/>
        </authorList>
    </citation>
    <scope>NUCLEOTIDE SEQUENCE [LARGE SCALE GENOMIC DNA]</scope>
    <source>
        <strain evidence="2">ACS-171-V-Col2</strain>
    </source>
</reference>
<organism evidence="1 2">
    <name type="scientific">Actinobaculum massiliense ACS-171-V-Col2</name>
    <dbReference type="NCBI Taxonomy" id="883066"/>
    <lineage>
        <taxon>Bacteria</taxon>
        <taxon>Bacillati</taxon>
        <taxon>Actinomycetota</taxon>
        <taxon>Actinomycetes</taxon>
        <taxon>Actinomycetales</taxon>
        <taxon>Actinomycetaceae</taxon>
        <taxon>Actinobaculum</taxon>
    </lineage>
</organism>
<keyword evidence="2" id="KW-1185">Reference proteome</keyword>
<evidence type="ECO:0000313" key="2">
    <source>
        <dbReference type="Proteomes" id="UP000009888"/>
    </source>
</evidence>
<dbReference type="Proteomes" id="UP000009888">
    <property type="component" value="Unassembled WGS sequence"/>
</dbReference>
<gene>
    <name evidence="1" type="ORF">HMPREF9233_00423</name>
</gene>
<accession>K9EIB7</accession>
<protein>
    <recommendedName>
        <fullName evidence="3">SAF domain-containing protein</fullName>
    </recommendedName>
</protein>
<dbReference type="HOGENOM" id="CLU_1412530_0_0_11"/>
<name>K9EIB7_9ACTO</name>
<dbReference type="STRING" id="202789.GCA_001457435_01712"/>
<dbReference type="PATRIC" id="fig|883066.3.peg.443"/>
<dbReference type="EMBL" id="AGWL01000002">
    <property type="protein sequence ID" value="EKU95636.1"/>
    <property type="molecule type" value="Genomic_DNA"/>
</dbReference>
<comment type="caution">
    <text evidence="1">The sequence shown here is derived from an EMBL/GenBank/DDBJ whole genome shotgun (WGS) entry which is preliminary data.</text>
</comment>
<evidence type="ECO:0008006" key="3">
    <source>
        <dbReference type="Google" id="ProtNLM"/>
    </source>
</evidence>